<evidence type="ECO:0000313" key="1">
    <source>
        <dbReference type="EMBL" id="MCP2730297.1"/>
    </source>
</evidence>
<dbReference type="AlphaFoldDB" id="A0AAE3GX87"/>
<evidence type="ECO:0000313" key="2">
    <source>
        <dbReference type="Proteomes" id="UP001204953"/>
    </source>
</evidence>
<dbReference type="Proteomes" id="UP001204953">
    <property type="component" value="Unassembled WGS sequence"/>
</dbReference>
<sequence length="50" mass="5652">MISLEIEPGEVFWEKIVDAKGESAKISGEKFIITLVRIAHPTVIERRARS</sequence>
<organism evidence="1 2">
    <name type="scientific">Limnofasciculus baicalensis BBK-W-15</name>
    <dbReference type="NCBI Taxonomy" id="2699891"/>
    <lineage>
        <taxon>Bacteria</taxon>
        <taxon>Bacillati</taxon>
        <taxon>Cyanobacteriota</taxon>
        <taxon>Cyanophyceae</taxon>
        <taxon>Coleofasciculales</taxon>
        <taxon>Coleofasciculaceae</taxon>
        <taxon>Limnofasciculus</taxon>
        <taxon>Limnofasciculus baicalensis</taxon>
    </lineage>
</organism>
<proteinExistence type="predicted"/>
<dbReference type="EMBL" id="JAMZMM010000186">
    <property type="protein sequence ID" value="MCP2730297.1"/>
    <property type="molecule type" value="Genomic_DNA"/>
</dbReference>
<keyword evidence="2" id="KW-1185">Reference proteome</keyword>
<accession>A0AAE3GX87</accession>
<gene>
    <name evidence="1" type="ORF">NJ959_17840</name>
</gene>
<comment type="caution">
    <text evidence="1">The sequence shown here is derived from an EMBL/GenBank/DDBJ whole genome shotgun (WGS) entry which is preliminary data.</text>
</comment>
<reference evidence="1" key="1">
    <citation type="submission" date="2022-06" db="EMBL/GenBank/DDBJ databases">
        <title>New cyanobacteria of genus Symplocastrum in benthos of Lake Baikal.</title>
        <authorList>
            <person name="Sorokovikova E."/>
            <person name="Tikhonova I."/>
            <person name="Krasnopeev A."/>
            <person name="Evseev P."/>
            <person name="Gladkikh A."/>
            <person name="Belykh O."/>
        </authorList>
    </citation>
    <scope>NUCLEOTIDE SEQUENCE</scope>
    <source>
        <strain evidence="1">BBK-W-15</strain>
    </source>
</reference>
<name>A0AAE3GX87_9CYAN</name>
<dbReference type="RefSeq" id="WP_254013060.1">
    <property type="nucleotide sequence ID" value="NZ_JAMZMM010000186.1"/>
</dbReference>
<protein>
    <submittedName>
        <fullName evidence="1">Uncharacterized protein</fullName>
    </submittedName>
</protein>